<evidence type="ECO:0000313" key="3">
    <source>
        <dbReference type="Proteomes" id="UP000092460"/>
    </source>
</evidence>
<evidence type="ECO:0000313" key="2">
    <source>
        <dbReference type="EnsemblMetazoa" id="GPPI010347-PA"/>
    </source>
</evidence>
<protein>
    <submittedName>
        <fullName evidence="2">Uncharacterized protein</fullName>
    </submittedName>
</protein>
<keyword evidence="1" id="KW-0472">Membrane</keyword>
<dbReference type="AlphaFoldDB" id="A0A1B0AVW1"/>
<sequence length="135" mass="15120">MFNATYMNHMVGMPSKWFSRALNGPGGVQKKKPEEKTAKAKNLIRRKIINNEHDRISQVQNIVIKGTINSHAWLNGLFSTGAGVGFAIIMPVPKNDKSNFYVALISAVLEGLKSLDINNRQRGMELSKDLEEHEK</sequence>
<dbReference type="VEuPathDB" id="VectorBase:GPPI010347"/>
<organism evidence="2 3">
    <name type="scientific">Glossina palpalis gambiensis</name>
    <dbReference type="NCBI Taxonomy" id="67801"/>
    <lineage>
        <taxon>Eukaryota</taxon>
        <taxon>Metazoa</taxon>
        <taxon>Ecdysozoa</taxon>
        <taxon>Arthropoda</taxon>
        <taxon>Hexapoda</taxon>
        <taxon>Insecta</taxon>
        <taxon>Pterygota</taxon>
        <taxon>Neoptera</taxon>
        <taxon>Endopterygota</taxon>
        <taxon>Diptera</taxon>
        <taxon>Brachycera</taxon>
        <taxon>Muscomorpha</taxon>
        <taxon>Hippoboscoidea</taxon>
        <taxon>Glossinidae</taxon>
        <taxon>Glossina</taxon>
    </lineage>
</organism>
<keyword evidence="1" id="KW-0812">Transmembrane</keyword>
<reference evidence="2" key="2">
    <citation type="submission" date="2020-05" db="UniProtKB">
        <authorList>
            <consortium name="EnsemblMetazoa"/>
        </authorList>
    </citation>
    <scope>IDENTIFICATION</scope>
    <source>
        <strain evidence="2">IAEA</strain>
    </source>
</reference>
<keyword evidence="3" id="KW-1185">Reference proteome</keyword>
<feature type="transmembrane region" description="Helical" evidence="1">
    <location>
        <begin position="72"/>
        <end position="92"/>
    </location>
</feature>
<evidence type="ECO:0000256" key="1">
    <source>
        <dbReference type="SAM" id="Phobius"/>
    </source>
</evidence>
<dbReference type="EnsemblMetazoa" id="GPPI010347-RA">
    <property type="protein sequence ID" value="GPPI010347-PA"/>
    <property type="gene ID" value="GPPI010347"/>
</dbReference>
<reference evidence="3" key="1">
    <citation type="submission" date="2015-01" db="EMBL/GenBank/DDBJ databases">
        <authorList>
            <person name="Aksoy S."/>
            <person name="Warren W."/>
            <person name="Wilson R.K."/>
        </authorList>
    </citation>
    <scope>NUCLEOTIDE SEQUENCE [LARGE SCALE GENOMIC DNA]</scope>
    <source>
        <strain evidence="3">IAEA</strain>
    </source>
</reference>
<dbReference type="EMBL" id="JXJN01004406">
    <property type="status" value="NOT_ANNOTATED_CDS"/>
    <property type="molecule type" value="Genomic_DNA"/>
</dbReference>
<name>A0A1B0AVW1_9MUSC</name>
<proteinExistence type="predicted"/>
<keyword evidence="1" id="KW-1133">Transmembrane helix</keyword>
<dbReference type="Proteomes" id="UP000092460">
    <property type="component" value="Unassembled WGS sequence"/>
</dbReference>
<accession>A0A1B0AVW1</accession>